<dbReference type="PANTHER" id="PTHR12526:SF630">
    <property type="entry name" value="GLYCOSYLTRANSFERASE"/>
    <property type="match status" value="1"/>
</dbReference>
<dbReference type="Pfam" id="PF00534">
    <property type="entry name" value="Glycos_transf_1"/>
    <property type="match status" value="1"/>
</dbReference>
<sequence>MKKFVLRNSFYRVDNFEDSNRDDSMKKKVAFYIESMVVGGAERVLIDLVNNLNPEKYEVTVIALFKNSVYSDYCFQFEDGFKSHVQYKYLIDNTSGIRYRIFNYMNAHLSKKKIYQYLINDEFDVEVAFYEGWPTEFVSFSNQDSYKIAWLHTDQHRLYEKLTINQIKEKKKVYESFSQIVGVSEAVCKSYKFIFPESEPRCVYNPVQDDLIRTKAQKEEIKPKQFVQFVTVGRLITIKGYERLISVLARCKREGYKFSLWIIGDGEEREHLRLIIERDQLEQEILLLGQKSNPYPFIKTADCLICSSYAEGLSTVVIEAIVLGKPVITTDCSGMDEIFGNLECGCICENSEEGLFLAIIQVLETPNRLDYYHSQAKQRSSFFALKNRMADVEALLEGLTK</sequence>
<proteinExistence type="predicted"/>
<keyword evidence="3" id="KW-1185">Reference proteome</keyword>
<dbReference type="GO" id="GO:0016757">
    <property type="term" value="F:glycosyltransferase activity"/>
    <property type="evidence" value="ECO:0007669"/>
    <property type="project" value="InterPro"/>
</dbReference>
<dbReference type="STRING" id="930152.SAMN05216565_106242"/>
<keyword evidence="2" id="KW-0808">Transferase</keyword>
<dbReference type="Proteomes" id="UP000199159">
    <property type="component" value="Unassembled WGS sequence"/>
</dbReference>
<dbReference type="SUPFAM" id="SSF53756">
    <property type="entry name" value="UDP-Glycosyltransferase/glycogen phosphorylase"/>
    <property type="match status" value="1"/>
</dbReference>
<feature type="domain" description="Glycosyl transferase family 1" evidence="1">
    <location>
        <begin position="214"/>
        <end position="378"/>
    </location>
</feature>
<dbReference type="PANTHER" id="PTHR12526">
    <property type="entry name" value="GLYCOSYLTRANSFERASE"/>
    <property type="match status" value="1"/>
</dbReference>
<name>A0A1H0VEK5_9BACI</name>
<dbReference type="Gene3D" id="3.40.50.2000">
    <property type="entry name" value="Glycogen Phosphorylase B"/>
    <property type="match status" value="2"/>
</dbReference>
<reference evidence="3" key="1">
    <citation type="submission" date="2016-10" db="EMBL/GenBank/DDBJ databases">
        <authorList>
            <person name="Varghese N."/>
            <person name="Submissions S."/>
        </authorList>
    </citation>
    <scope>NUCLEOTIDE SEQUENCE [LARGE SCALE GENOMIC DNA]</scope>
    <source>
        <strain evidence="3">IBRC-M10078</strain>
    </source>
</reference>
<organism evidence="2 3">
    <name type="scientific">Litchfieldia salsa</name>
    <dbReference type="NCBI Taxonomy" id="930152"/>
    <lineage>
        <taxon>Bacteria</taxon>
        <taxon>Bacillati</taxon>
        <taxon>Bacillota</taxon>
        <taxon>Bacilli</taxon>
        <taxon>Bacillales</taxon>
        <taxon>Bacillaceae</taxon>
        <taxon>Litchfieldia</taxon>
    </lineage>
</organism>
<gene>
    <name evidence="2" type="ORF">SAMN05216565_106242</name>
</gene>
<dbReference type="OrthoDB" id="9787617at2"/>
<evidence type="ECO:0000313" key="3">
    <source>
        <dbReference type="Proteomes" id="UP000199159"/>
    </source>
</evidence>
<dbReference type="EMBL" id="FNJU01000006">
    <property type="protein sequence ID" value="SDP76907.1"/>
    <property type="molecule type" value="Genomic_DNA"/>
</dbReference>
<accession>A0A1H0VEK5</accession>
<evidence type="ECO:0000259" key="1">
    <source>
        <dbReference type="Pfam" id="PF00534"/>
    </source>
</evidence>
<protein>
    <submittedName>
        <fullName evidence="2">Glycosyltransferase involved in cell wall bisynthesis</fullName>
    </submittedName>
</protein>
<dbReference type="InterPro" id="IPR001296">
    <property type="entry name" value="Glyco_trans_1"/>
</dbReference>
<evidence type="ECO:0000313" key="2">
    <source>
        <dbReference type="EMBL" id="SDP76907.1"/>
    </source>
</evidence>
<dbReference type="CDD" id="cd03811">
    <property type="entry name" value="GT4_GT28_WabH-like"/>
    <property type="match status" value="1"/>
</dbReference>
<dbReference type="AlphaFoldDB" id="A0A1H0VEK5"/>